<reference evidence="2 3" key="1">
    <citation type="submission" date="2018-08" db="EMBL/GenBank/DDBJ databases">
        <title>Genomic Encyclopedia of Archaeal and Bacterial Type Strains, Phase II (KMG-II): from individual species to whole genera.</title>
        <authorList>
            <person name="Goeker M."/>
        </authorList>
    </citation>
    <scope>NUCLEOTIDE SEQUENCE [LARGE SCALE GENOMIC DNA]</scope>
    <source>
        <strain evidence="2 3">DSM 17099</strain>
    </source>
</reference>
<comment type="caution">
    <text evidence="2">The sequence shown here is derived from an EMBL/GenBank/DDBJ whole genome shotgun (WGS) entry which is preliminary data.</text>
</comment>
<organism evidence="2 3">
    <name type="scientific">Paracoccus versutus</name>
    <name type="common">Thiobacillus versutus</name>
    <dbReference type="NCBI Taxonomy" id="34007"/>
    <lineage>
        <taxon>Bacteria</taxon>
        <taxon>Pseudomonadati</taxon>
        <taxon>Pseudomonadota</taxon>
        <taxon>Alphaproteobacteria</taxon>
        <taxon>Rhodobacterales</taxon>
        <taxon>Paracoccaceae</taxon>
        <taxon>Paracoccus</taxon>
    </lineage>
</organism>
<dbReference type="EMBL" id="QTUJ01000003">
    <property type="protein sequence ID" value="REF68770.1"/>
    <property type="molecule type" value="Genomic_DNA"/>
</dbReference>
<accession>A0A3D9XE06</accession>
<sequence length="103" mass="10697">MSNDYQSGPGQPHGWGYGQGPQGGPYGYGPGPGPGPRRVDLLDVLEGVMQDGLSLSNLGRIARASGSKFWLGAAIGAGVVVLARKPELREVVSQVFHKPGQEG</sequence>
<gene>
    <name evidence="2" type="ORF">BDD41_3842</name>
</gene>
<proteinExistence type="predicted"/>
<evidence type="ECO:0000313" key="3">
    <source>
        <dbReference type="Proteomes" id="UP000256941"/>
    </source>
</evidence>
<feature type="compositionally biased region" description="Gly residues" evidence="1">
    <location>
        <begin position="11"/>
        <end position="30"/>
    </location>
</feature>
<protein>
    <submittedName>
        <fullName evidence="2">Uncharacterized protein</fullName>
    </submittedName>
</protein>
<feature type="region of interest" description="Disordered" evidence="1">
    <location>
        <begin position="1"/>
        <end position="39"/>
    </location>
</feature>
<dbReference type="Proteomes" id="UP000256941">
    <property type="component" value="Unassembled WGS sequence"/>
</dbReference>
<evidence type="ECO:0000256" key="1">
    <source>
        <dbReference type="SAM" id="MobiDB-lite"/>
    </source>
</evidence>
<evidence type="ECO:0000313" key="2">
    <source>
        <dbReference type="EMBL" id="REF68770.1"/>
    </source>
</evidence>
<name>A0A3D9XE06_PARVE</name>
<dbReference type="RefSeq" id="WP_116222695.1">
    <property type="nucleotide sequence ID" value="NZ_CP038197.1"/>
</dbReference>
<dbReference type="AlphaFoldDB" id="A0A3D9XE06"/>